<dbReference type="Proteomes" id="UP000682892">
    <property type="component" value="Unassembled WGS sequence"/>
</dbReference>
<dbReference type="EMBL" id="CH477216">
    <property type="protein sequence ID" value="EAT47504.1"/>
    <property type="molecule type" value="Genomic_DNA"/>
</dbReference>
<feature type="chain" id="PRO_5004186608" evidence="1">
    <location>
        <begin position="23"/>
        <end position="291"/>
    </location>
</feature>
<accession>Q17LF8</accession>
<dbReference type="HOGENOM" id="CLU_987713_0_0_1"/>
<reference evidence="2" key="2">
    <citation type="journal article" date="2007" name="Science">
        <title>Genome sequence of Aedes aegypti, a major arbovirus vector.</title>
        <authorList>
            <person name="Nene V."/>
            <person name="Wortman J.R."/>
            <person name="Lawson D."/>
            <person name="Haas B."/>
            <person name="Kodira C."/>
            <person name="Tu Z.J."/>
            <person name="Loftus B."/>
            <person name="Xi Z."/>
            <person name="Megy K."/>
            <person name="Grabherr M."/>
            <person name="Ren Q."/>
            <person name="Zdobnov E.M."/>
            <person name="Lobo N.F."/>
            <person name="Campbell K.S."/>
            <person name="Brown S.E."/>
            <person name="Bonaldo M.F."/>
            <person name="Zhu J."/>
            <person name="Sinkins S.P."/>
            <person name="Hogenkamp D.G."/>
            <person name="Amedeo P."/>
            <person name="Arensburger P."/>
            <person name="Atkinson P.W."/>
            <person name="Bidwell S."/>
            <person name="Biedler J."/>
            <person name="Birney E."/>
            <person name="Bruggner R.V."/>
            <person name="Costas J."/>
            <person name="Coy M.R."/>
            <person name="Crabtree J."/>
            <person name="Crawford M."/>
            <person name="Debruyn B."/>
            <person name="Decaprio D."/>
            <person name="Eiglmeier K."/>
            <person name="Eisenstadt E."/>
            <person name="El-Dorry H."/>
            <person name="Gelbart W.M."/>
            <person name="Gomes S.L."/>
            <person name="Hammond M."/>
            <person name="Hannick L.I."/>
            <person name="Hogan J.R."/>
            <person name="Holmes M.H."/>
            <person name="Jaffe D."/>
            <person name="Johnston J.S."/>
            <person name="Kennedy R.C."/>
            <person name="Koo H."/>
            <person name="Kravitz S."/>
            <person name="Kriventseva E.V."/>
            <person name="Kulp D."/>
            <person name="Labutti K."/>
            <person name="Lee E."/>
            <person name="Li S."/>
            <person name="Lovin D.D."/>
            <person name="Mao C."/>
            <person name="Mauceli E."/>
            <person name="Menck C.F."/>
            <person name="Miller J.R."/>
            <person name="Montgomery P."/>
            <person name="Mori A."/>
            <person name="Nascimento A.L."/>
            <person name="Naveira H.F."/>
            <person name="Nusbaum C."/>
            <person name="O'leary S."/>
            <person name="Orvis J."/>
            <person name="Pertea M."/>
            <person name="Quesneville H."/>
            <person name="Reidenbach K.R."/>
            <person name="Rogers Y.H."/>
            <person name="Roth C.W."/>
            <person name="Schneider J.R."/>
            <person name="Schatz M."/>
            <person name="Shumway M."/>
            <person name="Stanke M."/>
            <person name="Stinson E.O."/>
            <person name="Tubio J.M."/>
            <person name="Vanzee J.P."/>
            <person name="Verjovski-Almeida S."/>
            <person name="Werner D."/>
            <person name="White O."/>
            <person name="Wyder S."/>
            <person name="Zeng Q."/>
            <person name="Zhao Q."/>
            <person name="Zhao Y."/>
            <person name="Hill C.A."/>
            <person name="Raikhel A.S."/>
            <person name="Soares M.B."/>
            <person name="Knudson D.L."/>
            <person name="Lee N.H."/>
            <person name="Galagan J."/>
            <person name="Salzberg S.L."/>
            <person name="Paulsen I.T."/>
            <person name="Dimopoulos G."/>
            <person name="Collins F.H."/>
            <person name="Birren B."/>
            <person name="Fraser-Liggett C.M."/>
            <person name="Severson D.W."/>
        </authorList>
    </citation>
    <scope>NUCLEOTIDE SEQUENCE [LARGE SCALE GENOMIC DNA]</scope>
    <source>
        <strain evidence="2">Liverpool</strain>
    </source>
</reference>
<sequence>MDSCVKVFLLAALLGHPLSAYAQNVAFRKPLPDGIFSDPNPGTDPKKNVQYGEYVKQLTRFDDWVTGQRHVRQPQEILPDDEFNDPNPHTDPNNPAFKDYVGVLTRFDSWVTGKVVPIPADPTTDVLHQDVGPDGAEVLQAPNITPTQDTPVNQLSNDVGFPDYAPPGPVSQAFKDYAKVLTRFDPWVTGQKVPIPTDPTTDALHQKFRRSVISFEQNFADKFEDHTPANPAGSSSYNDFVKKLKRFDPSITGYRATGTTDHIYLDQSEGDNRYGIGNRIVRKYCSQLSDD</sequence>
<keyword evidence="1" id="KW-0732">Signal</keyword>
<reference evidence="2" key="3">
    <citation type="submission" date="2012-09" db="EMBL/GenBank/DDBJ databases">
        <authorList>
            <consortium name="VectorBase"/>
        </authorList>
    </citation>
    <scope>NUCLEOTIDE SEQUENCE</scope>
    <source>
        <strain evidence="2">Liverpool</strain>
    </source>
</reference>
<dbReference type="eggNOG" id="ENOG502T8GA">
    <property type="taxonomic scope" value="Eukaryota"/>
</dbReference>
<name>Q17LF8_AEDAE</name>
<reference evidence="2" key="1">
    <citation type="submission" date="2005-10" db="EMBL/GenBank/DDBJ databases">
        <authorList>
            <person name="Loftus B.J."/>
            <person name="Nene V.M."/>
            <person name="Hannick L.I."/>
            <person name="Bidwell S."/>
            <person name="Haas B."/>
            <person name="Amedeo P."/>
            <person name="Orvis J."/>
            <person name="Wortman J.R."/>
            <person name="White O.R."/>
            <person name="Salzberg S."/>
            <person name="Shumway M."/>
            <person name="Koo H."/>
            <person name="Zhao Y."/>
            <person name="Holmes M."/>
            <person name="Miller J."/>
            <person name="Schatz M."/>
            <person name="Pop M."/>
            <person name="Pai G."/>
            <person name="Utterback T."/>
            <person name="Rogers Y.-H."/>
            <person name="Kravitz S."/>
            <person name="Fraser C.M."/>
        </authorList>
    </citation>
    <scope>NUCLEOTIDE SEQUENCE</scope>
    <source>
        <strain evidence="2">Liverpool</strain>
    </source>
</reference>
<proteinExistence type="predicted"/>
<protein>
    <submittedName>
        <fullName evidence="2">AAEL001391-PA</fullName>
    </submittedName>
</protein>
<feature type="signal peptide" evidence="1">
    <location>
        <begin position="1"/>
        <end position="22"/>
    </location>
</feature>
<evidence type="ECO:0000256" key="1">
    <source>
        <dbReference type="SAM" id="SignalP"/>
    </source>
</evidence>
<evidence type="ECO:0000313" key="3">
    <source>
        <dbReference type="Proteomes" id="UP000682892"/>
    </source>
</evidence>
<dbReference type="OMA" id="RFDEWVT"/>
<dbReference type="PhylomeDB" id="Q17LF8"/>
<evidence type="ECO:0000313" key="2">
    <source>
        <dbReference type="EMBL" id="EAT47504.1"/>
    </source>
</evidence>
<dbReference type="PaxDb" id="7159-AAEL001391-PA"/>
<dbReference type="AlphaFoldDB" id="Q17LF8"/>
<dbReference type="VEuPathDB" id="VectorBase:AAEL001391"/>
<organism evidence="2 3">
    <name type="scientific">Aedes aegypti</name>
    <name type="common">Yellowfever mosquito</name>
    <name type="synonym">Culex aegypti</name>
    <dbReference type="NCBI Taxonomy" id="7159"/>
    <lineage>
        <taxon>Eukaryota</taxon>
        <taxon>Metazoa</taxon>
        <taxon>Ecdysozoa</taxon>
        <taxon>Arthropoda</taxon>
        <taxon>Hexapoda</taxon>
        <taxon>Insecta</taxon>
        <taxon>Pterygota</taxon>
        <taxon>Neoptera</taxon>
        <taxon>Endopterygota</taxon>
        <taxon>Diptera</taxon>
        <taxon>Nematocera</taxon>
        <taxon>Culicoidea</taxon>
        <taxon>Culicidae</taxon>
        <taxon>Culicinae</taxon>
        <taxon>Aedini</taxon>
        <taxon>Aedes</taxon>
        <taxon>Stegomyia</taxon>
    </lineage>
</organism>
<gene>
    <name evidence="2" type="ORF">AaeL_AAEL001391</name>
</gene>